<comment type="caution">
    <text evidence="1">The sequence shown here is derived from an EMBL/GenBank/DDBJ whole genome shotgun (WGS) entry which is preliminary data.</text>
</comment>
<protein>
    <submittedName>
        <fullName evidence="1">Uncharacterized protein</fullName>
    </submittedName>
</protein>
<dbReference type="EMBL" id="BGPR01001837">
    <property type="protein sequence ID" value="GBM62827.1"/>
    <property type="molecule type" value="Genomic_DNA"/>
</dbReference>
<dbReference type="AlphaFoldDB" id="A0A4Y2HC11"/>
<sequence>MASIQPWAKTGERCHHNTATLRQMASIRFLYDGQEERCHLLCTCSEWHLNSLLVDGREEKGVIIATTACSQMASIPSCRRKEEKKVSHHFASLQPCSQMASIQLLVGKDGKKKVSHHS</sequence>
<dbReference type="Proteomes" id="UP000499080">
    <property type="component" value="Unassembled WGS sequence"/>
</dbReference>
<gene>
    <name evidence="1" type="ORF">AVEN_209469_1</name>
</gene>
<evidence type="ECO:0000313" key="1">
    <source>
        <dbReference type="EMBL" id="GBM62827.1"/>
    </source>
</evidence>
<reference evidence="1 2" key="1">
    <citation type="journal article" date="2019" name="Sci. Rep.">
        <title>Orb-weaving spider Araneus ventricosus genome elucidates the spidroin gene catalogue.</title>
        <authorList>
            <person name="Kono N."/>
            <person name="Nakamura H."/>
            <person name="Ohtoshi R."/>
            <person name="Moran D.A.P."/>
            <person name="Shinohara A."/>
            <person name="Yoshida Y."/>
            <person name="Fujiwara M."/>
            <person name="Mori M."/>
            <person name="Tomita M."/>
            <person name="Arakawa K."/>
        </authorList>
    </citation>
    <scope>NUCLEOTIDE SEQUENCE [LARGE SCALE GENOMIC DNA]</scope>
</reference>
<evidence type="ECO:0000313" key="2">
    <source>
        <dbReference type="Proteomes" id="UP000499080"/>
    </source>
</evidence>
<proteinExistence type="predicted"/>
<name>A0A4Y2HC11_ARAVE</name>
<accession>A0A4Y2HC11</accession>
<organism evidence="1 2">
    <name type="scientific">Araneus ventricosus</name>
    <name type="common">Orbweaver spider</name>
    <name type="synonym">Epeira ventricosa</name>
    <dbReference type="NCBI Taxonomy" id="182803"/>
    <lineage>
        <taxon>Eukaryota</taxon>
        <taxon>Metazoa</taxon>
        <taxon>Ecdysozoa</taxon>
        <taxon>Arthropoda</taxon>
        <taxon>Chelicerata</taxon>
        <taxon>Arachnida</taxon>
        <taxon>Araneae</taxon>
        <taxon>Araneomorphae</taxon>
        <taxon>Entelegynae</taxon>
        <taxon>Araneoidea</taxon>
        <taxon>Araneidae</taxon>
        <taxon>Araneus</taxon>
    </lineage>
</organism>
<keyword evidence="2" id="KW-1185">Reference proteome</keyword>